<dbReference type="Gene3D" id="3.40.1480.10">
    <property type="entry name" value="MOFRL domain"/>
    <property type="match status" value="1"/>
</dbReference>
<sequence length="451" mass="48514">MSSKYIRNRDGLEYSNLHKLALDIVEHGLYAADPYFAVLKSVKRAGKTIVVNGMNFEVYGSVHVIGFGKASKRMAMALYEVLGDLVAGGVVISPEGSERIGPIDIVVGDHPIPGKNTLEASQRLLRYLDEAVHRHDIVFVLISGGGSALFEIPADEITLEELGMLTRELMKRGADIVELNAVRKHLSLVKGGKLLHFIKAEKVISLIVSDVVGDRLDTIASGPTASDETTFFDAYEVLKRYGLWDSAPSSIRQYIERGMRGEVPETLKQGDKLLEKVTNIIIASNRISLEAMASKAKESGFNPLILSPYIEGEARHVGKVLGAIIKSVKELGHPIPPPAAILAGGETTVTVRGSGIGGRNQELCLSLAMTIEGLGNVVAVCIGSDGIDGTSPAAGAIVDGYVVKQAREQGLDPLAYLENNDSYTFFNKLRRAIITGYTGTNVNDLFVALVC</sequence>
<name>A0A832YZZ2_9CREN</name>
<dbReference type="Pfam" id="PF05161">
    <property type="entry name" value="MOFRL"/>
    <property type="match status" value="1"/>
</dbReference>
<dbReference type="FunFam" id="3.40.1480.10:FF:000002">
    <property type="entry name" value="Glycerate kinase"/>
    <property type="match status" value="1"/>
</dbReference>
<dbReference type="PANTHER" id="PTHR12227">
    <property type="entry name" value="GLYCERATE KINASE"/>
    <property type="match status" value="1"/>
</dbReference>
<dbReference type="Proteomes" id="UP000605805">
    <property type="component" value="Unassembled WGS sequence"/>
</dbReference>
<dbReference type="Gene3D" id="3.40.50.10180">
    <property type="entry name" value="Glycerate kinase, MOFRL-like N-terminal domain"/>
    <property type="match status" value="1"/>
</dbReference>
<keyword evidence="4" id="KW-0067">ATP-binding</keyword>
<feature type="domain" description="MOFRL-associated" evidence="6">
    <location>
        <begin position="21"/>
        <end position="256"/>
    </location>
</feature>
<keyword evidence="3 7" id="KW-0418">Kinase</keyword>
<dbReference type="AlphaFoldDB" id="A0A832YZZ2"/>
<dbReference type="GO" id="GO:0005524">
    <property type="term" value="F:ATP binding"/>
    <property type="evidence" value="ECO:0007669"/>
    <property type="project" value="UniProtKB-KW"/>
</dbReference>
<evidence type="ECO:0000256" key="4">
    <source>
        <dbReference type="ARBA" id="ARBA00022840"/>
    </source>
</evidence>
<dbReference type="GO" id="GO:0008887">
    <property type="term" value="F:glycerate kinase activity"/>
    <property type="evidence" value="ECO:0007669"/>
    <property type="project" value="InterPro"/>
</dbReference>
<evidence type="ECO:0000256" key="3">
    <source>
        <dbReference type="ARBA" id="ARBA00022777"/>
    </source>
</evidence>
<dbReference type="GO" id="GO:0005737">
    <property type="term" value="C:cytoplasm"/>
    <property type="evidence" value="ECO:0007669"/>
    <property type="project" value="TreeGrafter"/>
</dbReference>
<dbReference type="PANTHER" id="PTHR12227:SF0">
    <property type="entry name" value="GLYCERATE KINASE"/>
    <property type="match status" value="1"/>
</dbReference>
<dbReference type="InterPro" id="IPR037035">
    <property type="entry name" value="GK-like_C_sf"/>
</dbReference>
<dbReference type="Pfam" id="PF13660">
    <property type="entry name" value="DUF4147"/>
    <property type="match status" value="1"/>
</dbReference>
<keyword evidence="2" id="KW-0547">Nucleotide-binding</keyword>
<evidence type="ECO:0000259" key="5">
    <source>
        <dbReference type="Pfam" id="PF05161"/>
    </source>
</evidence>
<evidence type="ECO:0000313" key="8">
    <source>
        <dbReference type="Proteomes" id="UP000605805"/>
    </source>
</evidence>
<evidence type="ECO:0000259" key="6">
    <source>
        <dbReference type="Pfam" id="PF13660"/>
    </source>
</evidence>
<feature type="domain" description="MOFRL" evidence="5">
    <location>
        <begin position="340"/>
        <end position="444"/>
    </location>
</feature>
<comment type="caution">
    <text evidence="7">The sequence shown here is derived from an EMBL/GenBank/DDBJ whole genome shotgun (WGS) entry which is preliminary data.</text>
</comment>
<organism evidence="7 8">
    <name type="scientific">Ignisphaera aggregans</name>
    <dbReference type="NCBI Taxonomy" id="334771"/>
    <lineage>
        <taxon>Archaea</taxon>
        <taxon>Thermoproteota</taxon>
        <taxon>Thermoprotei</taxon>
        <taxon>Desulfurococcales</taxon>
        <taxon>Desulfurococcaceae</taxon>
        <taxon>Ignisphaera</taxon>
    </lineage>
</organism>
<gene>
    <name evidence="7" type="ORF">EYH02_04705</name>
</gene>
<reference evidence="7" key="1">
    <citation type="journal article" date="2020" name="ISME J.">
        <title>Gammaproteobacteria mediating utilization of methyl-, sulfur- and petroleum organic compounds in deep ocean hydrothermal plumes.</title>
        <authorList>
            <person name="Zhou Z."/>
            <person name="Liu Y."/>
            <person name="Pan J."/>
            <person name="Cron B.R."/>
            <person name="Toner B.M."/>
            <person name="Anantharaman K."/>
            <person name="Breier J.A."/>
            <person name="Dick G.J."/>
            <person name="Li M."/>
        </authorList>
    </citation>
    <scope>NUCLEOTIDE SEQUENCE</scope>
    <source>
        <strain evidence="7">SZUA-1435</strain>
    </source>
</reference>
<dbReference type="SUPFAM" id="SSF82544">
    <property type="entry name" value="GckA/TtuD-like"/>
    <property type="match status" value="1"/>
</dbReference>
<evidence type="ECO:0000313" key="7">
    <source>
        <dbReference type="EMBL" id="HIP57351.1"/>
    </source>
</evidence>
<dbReference type="InterPro" id="IPR038614">
    <property type="entry name" value="GK_N_sf"/>
</dbReference>
<dbReference type="InterPro" id="IPR007835">
    <property type="entry name" value="MOFRL"/>
</dbReference>
<keyword evidence="1" id="KW-0808">Transferase</keyword>
<dbReference type="InterPro" id="IPR039760">
    <property type="entry name" value="MOFRL_protein"/>
</dbReference>
<evidence type="ECO:0000256" key="2">
    <source>
        <dbReference type="ARBA" id="ARBA00022741"/>
    </source>
</evidence>
<evidence type="ECO:0000256" key="1">
    <source>
        <dbReference type="ARBA" id="ARBA00022679"/>
    </source>
</evidence>
<dbReference type="InterPro" id="IPR025286">
    <property type="entry name" value="MOFRL_assoc_dom"/>
</dbReference>
<accession>A0A832YZZ2</accession>
<dbReference type="EMBL" id="DQTV01000088">
    <property type="protein sequence ID" value="HIP57351.1"/>
    <property type="molecule type" value="Genomic_DNA"/>
</dbReference>
<protein>
    <submittedName>
        <fullName evidence="7">Glycerate kinase</fullName>
    </submittedName>
</protein>
<dbReference type="FunFam" id="3.40.50.10180:FF:000001">
    <property type="entry name" value="Glycerate kinase"/>
    <property type="match status" value="1"/>
</dbReference>
<proteinExistence type="predicted"/>